<accession>A0A834GIZ6</accession>
<protein>
    <submittedName>
        <fullName evidence="1">Uncharacterized protein</fullName>
    </submittedName>
</protein>
<reference evidence="1" key="1">
    <citation type="submission" date="2019-11" db="EMBL/GenBank/DDBJ databases">
        <authorList>
            <person name="Liu Y."/>
            <person name="Hou J."/>
            <person name="Li T.-Q."/>
            <person name="Guan C.-H."/>
            <person name="Wu X."/>
            <person name="Wu H.-Z."/>
            <person name="Ling F."/>
            <person name="Zhang R."/>
            <person name="Shi X.-G."/>
            <person name="Ren J.-P."/>
            <person name="Chen E.-F."/>
            <person name="Sun J.-M."/>
        </authorList>
    </citation>
    <scope>NUCLEOTIDE SEQUENCE</scope>
    <source>
        <strain evidence="1">Adult_tree_wgs_1</strain>
        <tissue evidence="1">Leaves</tissue>
    </source>
</reference>
<keyword evidence="2" id="KW-1185">Reference proteome</keyword>
<comment type="caution">
    <text evidence="1">The sequence shown here is derived from an EMBL/GenBank/DDBJ whole genome shotgun (WGS) entry which is preliminary data.</text>
</comment>
<organism evidence="1 2">
    <name type="scientific">Rhododendron simsii</name>
    <name type="common">Sims's rhododendron</name>
    <dbReference type="NCBI Taxonomy" id="118357"/>
    <lineage>
        <taxon>Eukaryota</taxon>
        <taxon>Viridiplantae</taxon>
        <taxon>Streptophyta</taxon>
        <taxon>Embryophyta</taxon>
        <taxon>Tracheophyta</taxon>
        <taxon>Spermatophyta</taxon>
        <taxon>Magnoliopsida</taxon>
        <taxon>eudicotyledons</taxon>
        <taxon>Gunneridae</taxon>
        <taxon>Pentapetalae</taxon>
        <taxon>asterids</taxon>
        <taxon>Ericales</taxon>
        <taxon>Ericaceae</taxon>
        <taxon>Ericoideae</taxon>
        <taxon>Rhodoreae</taxon>
        <taxon>Rhododendron</taxon>
    </lineage>
</organism>
<dbReference type="Proteomes" id="UP000626092">
    <property type="component" value="Unassembled WGS sequence"/>
</dbReference>
<name>A0A834GIZ6_RHOSS</name>
<sequence>MLSGFLLTGFTTIYIRHCAGDDGDNRTIHRFATPSCPPRLSSSGGLDPEVIKSFPVFNYSEIKHLKIGKEAVSCAVCVSEFET</sequence>
<dbReference type="AlphaFoldDB" id="A0A834GIZ6"/>
<dbReference type="EMBL" id="WJXA01000008">
    <property type="protein sequence ID" value="KAF7136144.1"/>
    <property type="molecule type" value="Genomic_DNA"/>
</dbReference>
<evidence type="ECO:0000313" key="2">
    <source>
        <dbReference type="Proteomes" id="UP000626092"/>
    </source>
</evidence>
<proteinExistence type="predicted"/>
<dbReference type="OrthoDB" id="999174at2759"/>
<gene>
    <name evidence="1" type="ORF">RHSIM_Rhsim08G0013800</name>
</gene>
<evidence type="ECO:0000313" key="1">
    <source>
        <dbReference type="EMBL" id="KAF7136144.1"/>
    </source>
</evidence>